<sequence>MQRTHRLAVTAGVVTAVFGLLLALEGGWLTWVGGTPAYLIGGIGYLAVGMLLVARRPAGFWLNLVVFAAAVIWAFWETGFSQLTTLTALPRLDVPMLIAIILMIPWVWRGLGSAAAPALISGTAAIALIVIAGGVMFSMPWVQHPNGKVADNGPHVTLPPTNQPAGDWQFYGRTPGGSRYSPLDQITPDNVGRLQKAWSYQSGDMKYAYGGAGDKNKDAELHGSDAPHFGAESTPLKIGDTVYTCTPNAWVVALDADTGKRKWKFKPDVDDSDNNFVNCRGVSYYKAGPNYTAPDGSQACKTRIIAPTMGPYVVALDARTGKTCPGFGQKNGMIDLTQGMGGVAPGTLVQSSAPLVMHGVIITGGNVMDNWYLGEPSGVVRGWDAVTGKLDWSWDLGRANPNAKLGPGQHYTRYTPNVWGTVTGDPKNGIIYLPLGNATPDYYGKNRRPFDMKYSGSIVALNVDNGHELWHFQEAHTDVWDYDMPIGPSLVQWPNGHGGHTPALVSTNKRGQLFVLNRITGKPIVPVKEQPVPTGPKNGVLTDWMSATQPFSPGMPQFTPAKLKATDMWGVSPFDQMWCRAKYQEAYYPGNSAPPTRQGTLMYPTFDGVTDWYGASFSPNGQLNIVANYLPFIGKLVPRKESIGKGLIKEWNGQGIPPLFKGTGSWKPQYGLPYAIDLHPFMSPISVPCNAPPWATLNQVNLAQHKIEWSTLLGDARHTAPFGFKHNLPLPSSAPSLGSGVQTAGGLTFIAGTADDMLRAYNTQTGQVVWSTELPAGGQATPAVYRGKDGREYIVLTVGGHSPLGTKRGDYTIAWALPKSAPAHGG</sequence>
<evidence type="ECO:0000256" key="2">
    <source>
        <dbReference type="ARBA" id="ARBA00008156"/>
    </source>
</evidence>
<keyword evidence="7" id="KW-1185">Reference proteome</keyword>
<dbReference type="Gene3D" id="2.140.10.10">
    <property type="entry name" value="Quinoprotein alcohol dehydrogenase-like superfamily"/>
    <property type="match status" value="1"/>
</dbReference>
<evidence type="ECO:0000313" key="7">
    <source>
        <dbReference type="Proteomes" id="UP000028302"/>
    </source>
</evidence>
<dbReference type="CDD" id="cd10280">
    <property type="entry name" value="PQQ_mGDH"/>
    <property type="match status" value="1"/>
</dbReference>
<dbReference type="eggNOG" id="COG4993">
    <property type="taxonomic scope" value="Bacteria"/>
</dbReference>
<comment type="similarity">
    <text evidence="2">Belongs to the bacterial PQQ dehydrogenase family.</text>
</comment>
<dbReference type="STRING" id="1304275.C41B8_09206"/>
<dbReference type="InterPro" id="IPR017511">
    <property type="entry name" value="PQQ_mDH"/>
</dbReference>
<evidence type="ECO:0000256" key="1">
    <source>
        <dbReference type="ARBA" id="ARBA00001931"/>
    </source>
</evidence>
<gene>
    <name evidence="6" type="ORF">C41B8_09206</name>
</gene>
<feature type="transmembrane region" description="Helical" evidence="4">
    <location>
        <begin position="33"/>
        <end position="53"/>
    </location>
</feature>
<dbReference type="RefSeq" id="WP_051883324.1">
    <property type="nucleotide sequence ID" value="NZ_APNK01000011.1"/>
</dbReference>
<comment type="cofactor">
    <cofactor evidence="1">
        <name>pyrroloquinoline quinone</name>
        <dbReference type="ChEBI" id="CHEBI:58442"/>
    </cofactor>
</comment>
<dbReference type="InterPro" id="IPR011047">
    <property type="entry name" value="Quinoprotein_ADH-like_sf"/>
</dbReference>
<dbReference type="AlphaFoldDB" id="A0A084ILG0"/>
<evidence type="ECO:0000313" key="6">
    <source>
        <dbReference type="EMBL" id="KEZ77544.1"/>
    </source>
</evidence>
<evidence type="ECO:0000256" key="4">
    <source>
        <dbReference type="SAM" id="Phobius"/>
    </source>
</evidence>
<feature type="transmembrane region" description="Helical" evidence="4">
    <location>
        <begin position="120"/>
        <end position="142"/>
    </location>
</feature>
<dbReference type="SUPFAM" id="SSF50998">
    <property type="entry name" value="Quinoprotein alcohol dehydrogenase-like"/>
    <property type="match status" value="1"/>
</dbReference>
<feature type="domain" description="Pyrrolo-quinoline quinone repeat" evidence="5">
    <location>
        <begin position="168"/>
        <end position="794"/>
    </location>
</feature>
<dbReference type="GO" id="GO:0016020">
    <property type="term" value="C:membrane"/>
    <property type="evidence" value="ECO:0007669"/>
    <property type="project" value="InterPro"/>
</dbReference>
<keyword evidence="4" id="KW-0812">Transmembrane</keyword>
<keyword evidence="4" id="KW-1133">Transmembrane helix</keyword>
<feature type="transmembrane region" description="Helical" evidence="4">
    <location>
        <begin position="88"/>
        <end position="108"/>
    </location>
</feature>
<dbReference type="PANTHER" id="PTHR32303">
    <property type="entry name" value="QUINOPROTEIN ALCOHOL DEHYDROGENASE (CYTOCHROME C)"/>
    <property type="match status" value="1"/>
</dbReference>
<keyword evidence="4" id="KW-0472">Membrane</keyword>
<dbReference type="EMBL" id="APNK01000011">
    <property type="protein sequence ID" value="KEZ77544.1"/>
    <property type="molecule type" value="Genomic_DNA"/>
</dbReference>
<feature type="transmembrane region" description="Helical" evidence="4">
    <location>
        <begin position="60"/>
        <end position="76"/>
    </location>
</feature>
<dbReference type="SMART" id="SM00564">
    <property type="entry name" value="PQQ"/>
    <property type="match status" value="3"/>
</dbReference>
<name>A0A084ILG0_SALHC</name>
<dbReference type="PATRIC" id="fig|1304275.5.peg.1874"/>
<dbReference type="InterPro" id="IPR002372">
    <property type="entry name" value="PQQ_rpt_dom"/>
</dbReference>
<protein>
    <submittedName>
        <fullName evidence="6">Membrane-bound PQQ-dependent dehydrogenase</fullName>
    </submittedName>
</protein>
<keyword evidence="3" id="KW-0560">Oxidoreductase</keyword>
<evidence type="ECO:0000256" key="3">
    <source>
        <dbReference type="ARBA" id="ARBA00023002"/>
    </source>
</evidence>
<dbReference type="PANTHER" id="PTHR32303:SF4">
    <property type="entry name" value="QUINOPROTEIN GLUCOSE DEHYDROGENASE"/>
    <property type="match status" value="1"/>
</dbReference>
<evidence type="ECO:0000259" key="5">
    <source>
        <dbReference type="Pfam" id="PF01011"/>
    </source>
</evidence>
<reference evidence="6 7" key="1">
    <citation type="submission" date="2013-03" db="EMBL/GenBank/DDBJ databases">
        <title>Salinisphaera hydrothermalis C41B8 Genome Sequencing.</title>
        <authorList>
            <person name="Li C."/>
            <person name="Lai Q."/>
            <person name="Shao Z."/>
        </authorList>
    </citation>
    <scope>NUCLEOTIDE SEQUENCE [LARGE SCALE GENOMIC DNA]</scope>
    <source>
        <strain evidence="6 7">C41B8</strain>
    </source>
</reference>
<proteinExistence type="inferred from homology"/>
<dbReference type="InterPro" id="IPR018391">
    <property type="entry name" value="PQQ_b-propeller_rpt"/>
</dbReference>
<dbReference type="GO" id="GO:0048038">
    <property type="term" value="F:quinone binding"/>
    <property type="evidence" value="ECO:0007669"/>
    <property type="project" value="InterPro"/>
</dbReference>
<dbReference type="Proteomes" id="UP000028302">
    <property type="component" value="Unassembled WGS sequence"/>
</dbReference>
<dbReference type="Pfam" id="PF01011">
    <property type="entry name" value="PQQ"/>
    <property type="match status" value="1"/>
</dbReference>
<accession>A0A084ILG0</accession>
<dbReference type="NCBIfam" id="TIGR03074">
    <property type="entry name" value="PQQ_membr_DH"/>
    <property type="match status" value="1"/>
</dbReference>
<dbReference type="GO" id="GO:0008876">
    <property type="term" value="F:quinoprotein glucose dehydrogenase activity"/>
    <property type="evidence" value="ECO:0007669"/>
    <property type="project" value="TreeGrafter"/>
</dbReference>
<comment type="caution">
    <text evidence="6">The sequence shown here is derived from an EMBL/GenBank/DDBJ whole genome shotgun (WGS) entry which is preliminary data.</text>
</comment>
<organism evidence="6 7">
    <name type="scientific">Salinisphaera hydrothermalis (strain C41B8)</name>
    <dbReference type="NCBI Taxonomy" id="1304275"/>
    <lineage>
        <taxon>Bacteria</taxon>
        <taxon>Pseudomonadati</taxon>
        <taxon>Pseudomonadota</taxon>
        <taxon>Gammaproteobacteria</taxon>
        <taxon>Salinisphaerales</taxon>
        <taxon>Salinisphaeraceae</taxon>
        <taxon>Salinisphaera</taxon>
    </lineage>
</organism>
<dbReference type="OrthoDB" id="9794322at2"/>